<organism evidence="1 2">
    <name type="scientific">Catellatospora coxensis</name>
    <dbReference type="NCBI Taxonomy" id="310354"/>
    <lineage>
        <taxon>Bacteria</taxon>
        <taxon>Bacillati</taxon>
        <taxon>Actinomycetota</taxon>
        <taxon>Actinomycetes</taxon>
        <taxon>Micromonosporales</taxon>
        <taxon>Micromonosporaceae</taxon>
        <taxon>Catellatospora</taxon>
    </lineage>
</organism>
<accession>A0A8J3L5E4</accession>
<dbReference type="Proteomes" id="UP000630887">
    <property type="component" value="Unassembled WGS sequence"/>
</dbReference>
<sequence>MSTGLRVIAFTVRWLADRRVHDIVPTIDGRPLLDLIGRFELEAGMHPAGGAYGGLIPAFYRYGPLDEHFLGKENPGLGPKTAVLACECGEVGCWPLMTRITPTGNLVVWNDFHQPHRPTRDYTTFGPFLFDRDQYDSALAALAEDIAATGPDSGDA</sequence>
<dbReference type="AlphaFoldDB" id="A0A8J3L5E4"/>
<evidence type="ECO:0000313" key="2">
    <source>
        <dbReference type="Proteomes" id="UP000630887"/>
    </source>
</evidence>
<keyword evidence="2" id="KW-1185">Reference proteome</keyword>
<comment type="caution">
    <text evidence="1">The sequence shown here is derived from an EMBL/GenBank/DDBJ whole genome shotgun (WGS) entry which is preliminary data.</text>
</comment>
<name>A0A8J3L5E4_9ACTN</name>
<protein>
    <submittedName>
        <fullName evidence="1">Uncharacterized protein</fullName>
    </submittedName>
</protein>
<dbReference type="EMBL" id="BONI01000026">
    <property type="protein sequence ID" value="GIG06720.1"/>
    <property type="molecule type" value="Genomic_DNA"/>
</dbReference>
<dbReference type="RefSeq" id="WP_203693078.1">
    <property type="nucleotide sequence ID" value="NZ_BAAALC010000053.1"/>
</dbReference>
<gene>
    <name evidence="1" type="ORF">Cco03nite_34200</name>
</gene>
<evidence type="ECO:0000313" key="1">
    <source>
        <dbReference type="EMBL" id="GIG06720.1"/>
    </source>
</evidence>
<proteinExistence type="predicted"/>
<reference evidence="1 2" key="1">
    <citation type="submission" date="2021-01" db="EMBL/GenBank/DDBJ databases">
        <title>Whole genome shotgun sequence of Catellatospora coxensis NBRC 107359.</title>
        <authorList>
            <person name="Komaki H."/>
            <person name="Tamura T."/>
        </authorList>
    </citation>
    <scope>NUCLEOTIDE SEQUENCE [LARGE SCALE GENOMIC DNA]</scope>
    <source>
        <strain evidence="1 2">NBRC 107359</strain>
    </source>
</reference>